<dbReference type="InterPro" id="IPR034683">
    <property type="entry name" value="IspD/TarI"/>
</dbReference>
<evidence type="ECO:0000256" key="1">
    <source>
        <dbReference type="ARBA" id="ARBA00022679"/>
    </source>
</evidence>
<dbReference type="PANTHER" id="PTHR43015:SF1">
    <property type="entry name" value="D-RIBITOL-5-PHOSPHATE CYTIDYLYLTRANSFERASE"/>
    <property type="match status" value="1"/>
</dbReference>
<evidence type="ECO:0000256" key="2">
    <source>
        <dbReference type="ARBA" id="ARBA00022695"/>
    </source>
</evidence>
<reference evidence="3 4" key="1">
    <citation type="submission" date="2018-08" db="EMBL/GenBank/DDBJ databases">
        <title>A genome reference for cultivated species of the human gut microbiota.</title>
        <authorList>
            <person name="Zou Y."/>
            <person name="Xue W."/>
            <person name="Luo G."/>
        </authorList>
    </citation>
    <scope>NUCLEOTIDE SEQUENCE [LARGE SCALE GENOMIC DNA]</scope>
    <source>
        <strain evidence="3 4">AF14-18</strain>
    </source>
</reference>
<evidence type="ECO:0000313" key="4">
    <source>
        <dbReference type="Proteomes" id="UP000284543"/>
    </source>
</evidence>
<gene>
    <name evidence="3" type="ORF">DWW02_29155</name>
</gene>
<organism evidence="3 4">
    <name type="scientific">Enterocloster bolteae</name>
    <dbReference type="NCBI Taxonomy" id="208479"/>
    <lineage>
        <taxon>Bacteria</taxon>
        <taxon>Bacillati</taxon>
        <taxon>Bacillota</taxon>
        <taxon>Clostridia</taxon>
        <taxon>Lachnospirales</taxon>
        <taxon>Lachnospiraceae</taxon>
        <taxon>Enterocloster</taxon>
    </lineage>
</organism>
<dbReference type="Gene3D" id="3.90.550.10">
    <property type="entry name" value="Spore Coat Polysaccharide Biosynthesis Protein SpsA, Chain A"/>
    <property type="match status" value="1"/>
</dbReference>
<keyword evidence="2 3" id="KW-0548">Nucleotidyltransferase</keyword>
<dbReference type="GO" id="GO:0070567">
    <property type="term" value="F:cytidylyltransferase activity"/>
    <property type="evidence" value="ECO:0007669"/>
    <property type="project" value="InterPro"/>
</dbReference>
<dbReference type="InterPro" id="IPR029044">
    <property type="entry name" value="Nucleotide-diphossugar_trans"/>
</dbReference>
<dbReference type="RefSeq" id="WP_118019775.1">
    <property type="nucleotide sequence ID" value="NZ_JAQEBA010000027.1"/>
</dbReference>
<dbReference type="CDD" id="cd02516">
    <property type="entry name" value="CDP-ME_synthetase"/>
    <property type="match status" value="1"/>
</dbReference>
<dbReference type="PANTHER" id="PTHR43015">
    <property type="entry name" value="D-RIBITOL-5-PHOSPHATE CYTIDYLYLTRANSFERASE"/>
    <property type="match status" value="1"/>
</dbReference>
<sequence length="239" mass="26795">MKNIALIIAGGVGARMHQDIPKQFINVKDKPVIMYTLEAFQKHPNIDAIEVVCLDGWHDILRAYSKQFEITKLENIVSGGETGLQSIRNGLNDIAQRYTSNDDIVLIHDAIRPMVSQDIISDNIRVCREYGNAITVIPCTAVMLKTTDSVTSNDQIPRDNLKITQTPQTFFLSDILKAHKEAIKKGINDSIASCSLYVELGKKLYLSIGSEKNIKLTTSEDMEIFSALLETARPDWMRK</sequence>
<keyword evidence="1 3" id="KW-0808">Transferase</keyword>
<dbReference type="SUPFAM" id="SSF53448">
    <property type="entry name" value="Nucleotide-diphospho-sugar transferases"/>
    <property type="match status" value="1"/>
</dbReference>
<dbReference type="AlphaFoldDB" id="A0A412YSZ7"/>
<accession>A0A412YSZ7</accession>
<dbReference type="Proteomes" id="UP000284543">
    <property type="component" value="Unassembled WGS sequence"/>
</dbReference>
<name>A0A412YSZ7_9FIRM</name>
<protein>
    <submittedName>
        <fullName evidence="3">2-C-methyl-D-erythritol 4-phosphate cytidylyltransferase</fullName>
    </submittedName>
</protein>
<dbReference type="EMBL" id="QRZM01000029">
    <property type="protein sequence ID" value="RGV68398.1"/>
    <property type="molecule type" value="Genomic_DNA"/>
</dbReference>
<comment type="caution">
    <text evidence="3">The sequence shown here is derived from an EMBL/GenBank/DDBJ whole genome shotgun (WGS) entry which is preliminary data.</text>
</comment>
<dbReference type="GO" id="GO:0005829">
    <property type="term" value="C:cytosol"/>
    <property type="evidence" value="ECO:0007669"/>
    <property type="project" value="TreeGrafter"/>
</dbReference>
<dbReference type="Pfam" id="PF01128">
    <property type="entry name" value="IspD"/>
    <property type="match status" value="1"/>
</dbReference>
<proteinExistence type="predicted"/>
<evidence type="ECO:0000313" key="3">
    <source>
        <dbReference type="EMBL" id="RGV68398.1"/>
    </source>
</evidence>